<dbReference type="OrthoDB" id="9780392at2"/>
<evidence type="ECO:0000256" key="4">
    <source>
        <dbReference type="ARBA" id="ARBA00022643"/>
    </source>
</evidence>
<dbReference type="EC" id="1.4.3.5" evidence="7"/>
<feature type="binding site" evidence="7 9">
    <location>
        <begin position="141"/>
        <end position="142"/>
    </location>
    <ligand>
        <name>FMN</name>
        <dbReference type="ChEBI" id="CHEBI:58210"/>
    </ligand>
</feature>
<feature type="binding site" evidence="7 8">
    <location>
        <position position="67"/>
    </location>
    <ligand>
        <name>substrate</name>
    </ligand>
</feature>
<dbReference type="FunFam" id="2.30.110.10:FF:000020">
    <property type="entry name" value="PNPO isoform 11"/>
    <property type="match status" value="1"/>
</dbReference>
<comment type="function">
    <text evidence="7">Catalyzes the oxidation of either pyridoxine 5'-phosphate (PNP) or pyridoxamine 5'-phosphate (PMP) into pyridoxal 5'-phosphate (PLP).</text>
</comment>
<keyword evidence="4 7" id="KW-0288">FMN</keyword>
<evidence type="ECO:0000259" key="11">
    <source>
        <dbReference type="Pfam" id="PF10590"/>
    </source>
</evidence>
<dbReference type="InterPro" id="IPR019576">
    <property type="entry name" value="Pyridoxamine_oxidase_dimer_C"/>
</dbReference>
<protein>
    <recommendedName>
        <fullName evidence="7">Pyridoxine/pyridoxamine 5'-phosphate oxidase</fullName>
        <ecNumber evidence="7">1.4.3.5</ecNumber>
    </recommendedName>
    <alternativeName>
        <fullName evidence="7">PNP/PMP oxidase</fullName>
        <shortName evidence="7">PNPOx</shortName>
    </alternativeName>
    <alternativeName>
        <fullName evidence="7">Pyridoxal 5'-phosphate synthase</fullName>
    </alternativeName>
</protein>
<comment type="pathway">
    <text evidence="7">Cofactor metabolism; pyridoxal 5'-phosphate salvage; pyridoxal 5'-phosphate from pyridoxine 5'-phosphate: step 1/1.</text>
</comment>
<dbReference type="InterPro" id="IPR012349">
    <property type="entry name" value="Split_barrel_FMN-bd"/>
</dbReference>
<evidence type="ECO:0000256" key="7">
    <source>
        <dbReference type="HAMAP-Rule" id="MF_01629"/>
    </source>
</evidence>
<dbReference type="Proteomes" id="UP000007435">
    <property type="component" value="Chromosome"/>
</dbReference>
<evidence type="ECO:0000256" key="9">
    <source>
        <dbReference type="PIRSR" id="PIRSR000190-2"/>
    </source>
</evidence>
<dbReference type="PANTHER" id="PTHR10851:SF0">
    <property type="entry name" value="PYRIDOXINE-5'-PHOSPHATE OXIDASE"/>
    <property type="match status" value="1"/>
</dbReference>
<dbReference type="STRING" id="649349.Lbys_1433"/>
<dbReference type="Gene3D" id="2.30.110.10">
    <property type="entry name" value="Electron Transport, Fmn-binding Protein, Chain A"/>
    <property type="match status" value="1"/>
</dbReference>
<comment type="similarity">
    <text evidence="1 7">Belongs to the pyridoxamine 5'-phosphate oxidase family.</text>
</comment>
<keyword evidence="3 7" id="KW-0285">Flavoprotein</keyword>
<dbReference type="RefSeq" id="WP_013408196.1">
    <property type="nucleotide sequence ID" value="NC_014655.1"/>
</dbReference>
<keyword evidence="5 7" id="KW-0560">Oxidoreductase</keyword>
<dbReference type="Pfam" id="PF01243">
    <property type="entry name" value="PNPOx_N"/>
    <property type="match status" value="1"/>
</dbReference>
<comment type="catalytic activity">
    <reaction evidence="7">
        <text>pyridoxamine 5'-phosphate + O2 + H2O = pyridoxal 5'-phosphate + H2O2 + NH4(+)</text>
        <dbReference type="Rhea" id="RHEA:15817"/>
        <dbReference type="ChEBI" id="CHEBI:15377"/>
        <dbReference type="ChEBI" id="CHEBI:15379"/>
        <dbReference type="ChEBI" id="CHEBI:16240"/>
        <dbReference type="ChEBI" id="CHEBI:28938"/>
        <dbReference type="ChEBI" id="CHEBI:58451"/>
        <dbReference type="ChEBI" id="CHEBI:597326"/>
        <dbReference type="EC" id="1.4.3.5"/>
    </reaction>
</comment>
<dbReference type="Pfam" id="PF10590">
    <property type="entry name" value="PNP_phzG_C"/>
    <property type="match status" value="1"/>
</dbReference>
<feature type="binding site" evidence="7 9">
    <location>
        <position position="197"/>
    </location>
    <ligand>
        <name>FMN</name>
        <dbReference type="ChEBI" id="CHEBI:58210"/>
    </ligand>
</feature>
<comment type="caution">
    <text evidence="7">Lacks conserved residue(s) required for the propagation of feature annotation.</text>
</comment>
<evidence type="ECO:0000256" key="8">
    <source>
        <dbReference type="PIRSR" id="PIRSR000190-1"/>
    </source>
</evidence>
<comment type="pathway">
    <text evidence="7">Cofactor metabolism; pyridoxal 5'-phosphate salvage; pyridoxal 5'-phosphate from pyridoxamine 5'-phosphate: step 1/1.</text>
</comment>
<name>E4RWU1_LEAB4</name>
<organism evidence="12 13">
    <name type="scientific">Leadbetterella byssophila (strain DSM 17132 / JCM 16389 / KACC 11308 / NBRC 106382 / 4M15)</name>
    <dbReference type="NCBI Taxonomy" id="649349"/>
    <lineage>
        <taxon>Bacteria</taxon>
        <taxon>Pseudomonadati</taxon>
        <taxon>Bacteroidota</taxon>
        <taxon>Cytophagia</taxon>
        <taxon>Cytophagales</taxon>
        <taxon>Leadbetterellaceae</taxon>
        <taxon>Leadbetterella</taxon>
    </lineage>
</organism>
<evidence type="ECO:0000256" key="5">
    <source>
        <dbReference type="ARBA" id="ARBA00023002"/>
    </source>
</evidence>
<dbReference type="PROSITE" id="PS01064">
    <property type="entry name" value="PYRIDOX_OXIDASE"/>
    <property type="match status" value="1"/>
</dbReference>
<feature type="binding site" evidence="7 9">
    <location>
        <position position="106"/>
    </location>
    <ligand>
        <name>FMN</name>
        <dbReference type="ChEBI" id="CHEBI:58210"/>
    </ligand>
</feature>
<feature type="binding site" evidence="7 9">
    <location>
        <begin position="77"/>
        <end position="78"/>
    </location>
    <ligand>
        <name>FMN</name>
        <dbReference type="ChEBI" id="CHEBI:58210"/>
    </ligand>
</feature>
<dbReference type="InterPro" id="IPR000659">
    <property type="entry name" value="Pyridox_Oxase"/>
</dbReference>
<gene>
    <name evidence="7" type="primary">pdxH</name>
    <name evidence="12" type="ordered locus">Lbys_1433</name>
</gene>
<feature type="binding site" evidence="7 8">
    <location>
        <position position="128"/>
    </location>
    <ligand>
        <name>substrate</name>
    </ligand>
</feature>
<sequence length="214" mass="24575">MNNKDISNLRIHYDKSALSEEQATLSPFTLFELWFNEAKEGGIREPNAMVLSTVSDNKPHARVVLLKGASEAGFEFFTNYNSNKGKQLSQNPFASLTFFYDLLEKQVRIEGQVQKLNHEASDAYFHSRPRGSQIGAWVSDQSQTIPSAAFLNEKLEAYEKKFESQEIIPRPPHWGGFLLVPDSIEFWQGRPNRLHDRLLYTRSGQNWILERLSP</sequence>
<dbReference type="PANTHER" id="PTHR10851">
    <property type="entry name" value="PYRIDOXINE-5-PHOSPHATE OXIDASE"/>
    <property type="match status" value="1"/>
</dbReference>
<evidence type="ECO:0000313" key="12">
    <source>
        <dbReference type="EMBL" id="ADQ17147.1"/>
    </source>
</evidence>
<keyword evidence="13" id="KW-1185">Reference proteome</keyword>
<dbReference type="InterPro" id="IPR019740">
    <property type="entry name" value="Pyridox_Oxase_CS"/>
</dbReference>
<dbReference type="GO" id="GO:0004733">
    <property type="term" value="F:pyridoxamine phosphate oxidase activity"/>
    <property type="evidence" value="ECO:0007669"/>
    <property type="project" value="UniProtKB-UniRule"/>
</dbReference>
<dbReference type="eggNOG" id="COG0259">
    <property type="taxonomic scope" value="Bacteria"/>
</dbReference>
<proteinExistence type="inferred from homology"/>
<feature type="binding site" evidence="7 8">
    <location>
        <position position="124"/>
    </location>
    <ligand>
        <name>substrate</name>
    </ligand>
</feature>
<evidence type="ECO:0000256" key="6">
    <source>
        <dbReference type="ARBA" id="ARBA00023096"/>
    </source>
</evidence>
<evidence type="ECO:0000256" key="2">
    <source>
        <dbReference type="ARBA" id="ARBA00011738"/>
    </source>
</evidence>
<feature type="binding site" evidence="7 9">
    <location>
        <position position="84"/>
    </location>
    <ligand>
        <name>FMN</name>
        <dbReference type="ChEBI" id="CHEBI:58210"/>
    </ligand>
</feature>
<evidence type="ECO:0000259" key="10">
    <source>
        <dbReference type="Pfam" id="PF01243"/>
    </source>
</evidence>
<comment type="subunit">
    <text evidence="2 7">Homodimer.</text>
</comment>
<dbReference type="NCBIfam" id="TIGR00558">
    <property type="entry name" value="pdxH"/>
    <property type="match status" value="1"/>
</dbReference>
<dbReference type="EMBL" id="CP002305">
    <property type="protein sequence ID" value="ADQ17147.1"/>
    <property type="molecule type" value="Genomic_DNA"/>
</dbReference>
<dbReference type="InterPro" id="IPR011576">
    <property type="entry name" value="Pyridox_Oxase_N"/>
</dbReference>
<dbReference type="NCBIfam" id="NF004231">
    <property type="entry name" value="PRK05679.1"/>
    <property type="match status" value="1"/>
</dbReference>
<dbReference type="KEGG" id="lby:Lbys_1433"/>
<dbReference type="SUPFAM" id="SSF50475">
    <property type="entry name" value="FMN-binding split barrel"/>
    <property type="match status" value="1"/>
</dbReference>
<dbReference type="HAMAP" id="MF_01629">
    <property type="entry name" value="PdxH"/>
    <property type="match status" value="1"/>
</dbReference>
<reference key="1">
    <citation type="submission" date="2010-11" db="EMBL/GenBank/DDBJ databases">
        <title>The complete genome of Leadbetterella byssophila DSM 17132.</title>
        <authorList>
            <consortium name="US DOE Joint Genome Institute (JGI-PGF)"/>
            <person name="Lucas S."/>
            <person name="Copeland A."/>
            <person name="Lapidus A."/>
            <person name="Glavina del Rio T."/>
            <person name="Dalin E."/>
            <person name="Tice H."/>
            <person name="Bruce D."/>
            <person name="Goodwin L."/>
            <person name="Pitluck S."/>
            <person name="Kyrpides N."/>
            <person name="Mavromatis K."/>
            <person name="Ivanova N."/>
            <person name="Teshima H."/>
            <person name="Brettin T."/>
            <person name="Detter J.C."/>
            <person name="Han C."/>
            <person name="Tapia R."/>
            <person name="Land M."/>
            <person name="Hauser L."/>
            <person name="Markowitz V."/>
            <person name="Cheng J.-F."/>
            <person name="Hugenholtz P."/>
            <person name="Woyke T."/>
            <person name="Wu D."/>
            <person name="Tindall B."/>
            <person name="Pomrenke H.G."/>
            <person name="Brambilla E."/>
            <person name="Klenk H.-P."/>
            <person name="Eisen J.A."/>
        </authorList>
    </citation>
    <scope>NUCLEOTIDE SEQUENCE [LARGE SCALE GENOMIC DNA]</scope>
    <source>
        <strain>DSM 17132</strain>
    </source>
</reference>
<feature type="domain" description="Pyridoxamine 5'-phosphate oxidase N-terminal" evidence="10">
    <location>
        <begin position="40"/>
        <end position="157"/>
    </location>
</feature>
<evidence type="ECO:0000256" key="1">
    <source>
        <dbReference type="ARBA" id="ARBA00007301"/>
    </source>
</evidence>
<feature type="binding site" evidence="7 8">
    <location>
        <begin position="193"/>
        <end position="195"/>
    </location>
    <ligand>
        <name>substrate</name>
    </ligand>
</feature>
<feature type="domain" description="Pyridoxine 5'-phosphate oxidase dimerisation C-terminal" evidence="11">
    <location>
        <begin position="174"/>
        <end position="214"/>
    </location>
</feature>
<feature type="binding site" evidence="7 9">
    <location>
        <position position="187"/>
    </location>
    <ligand>
        <name>FMN</name>
        <dbReference type="ChEBI" id="CHEBI:58210"/>
    </ligand>
</feature>
<evidence type="ECO:0000313" key="13">
    <source>
        <dbReference type="Proteomes" id="UP000007435"/>
    </source>
</evidence>
<dbReference type="AlphaFoldDB" id="E4RWU1"/>
<dbReference type="GO" id="GO:0008615">
    <property type="term" value="P:pyridoxine biosynthetic process"/>
    <property type="evidence" value="ECO:0007669"/>
    <property type="project" value="UniProtKB-UniRule"/>
</dbReference>
<dbReference type="UniPathway" id="UPA01068">
    <property type="reaction ID" value="UER00304"/>
</dbReference>
<dbReference type="PIRSF" id="PIRSF000190">
    <property type="entry name" value="Pyd_amn-ph_oxd"/>
    <property type="match status" value="1"/>
</dbReference>
<feature type="binding site" evidence="8">
    <location>
        <begin position="10"/>
        <end position="13"/>
    </location>
    <ligand>
        <name>substrate</name>
    </ligand>
</feature>
<keyword evidence="6 7" id="KW-0664">Pyridoxine biosynthesis</keyword>
<dbReference type="HOGENOM" id="CLU_032263_2_2_10"/>
<evidence type="ECO:0000256" key="3">
    <source>
        <dbReference type="ARBA" id="ARBA00022630"/>
    </source>
</evidence>
<comment type="cofactor">
    <cofactor evidence="7 9">
        <name>FMN</name>
        <dbReference type="ChEBI" id="CHEBI:58210"/>
    </cofactor>
    <text evidence="7 9">Binds 1 FMN per subunit.</text>
</comment>
<dbReference type="GO" id="GO:0010181">
    <property type="term" value="F:FMN binding"/>
    <property type="evidence" value="ECO:0007669"/>
    <property type="project" value="UniProtKB-UniRule"/>
</dbReference>
<comment type="catalytic activity">
    <reaction evidence="7">
        <text>pyridoxine 5'-phosphate + O2 = pyridoxal 5'-phosphate + H2O2</text>
        <dbReference type="Rhea" id="RHEA:15149"/>
        <dbReference type="ChEBI" id="CHEBI:15379"/>
        <dbReference type="ChEBI" id="CHEBI:16240"/>
        <dbReference type="ChEBI" id="CHEBI:58589"/>
        <dbReference type="ChEBI" id="CHEBI:597326"/>
        <dbReference type="EC" id="1.4.3.5"/>
    </reaction>
</comment>
<accession>E4RWU1</accession>
<reference evidence="12 13" key="2">
    <citation type="journal article" date="2011" name="Stand. Genomic Sci.">
        <title>Complete genome sequence of Leadbetterella byssophila type strain (4M15).</title>
        <authorList>
            <person name="Abt B."/>
            <person name="Teshima H."/>
            <person name="Lucas S."/>
            <person name="Lapidus A."/>
            <person name="Del Rio T.G."/>
            <person name="Nolan M."/>
            <person name="Tice H."/>
            <person name="Cheng J.F."/>
            <person name="Pitluck S."/>
            <person name="Liolios K."/>
            <person name="Pagani I."/>
            <person name="Ivanova N."/>
            <person name="Mavromatis K."/>
            <person name="Pati A."/>
            <person name="Tapia R."/>
            <person name="Han C."/>
            <person name="Goodwin L."/>
            <person name="Chen A."/>
            <person name="Palaniappan K."/>
            <person name="Land M."/>
            <person name="Hauser L."/>
            <person name="Chang Y.J."/>
            <person name="Jeffries C.D."/>
            <person name="Rohde M."/>
            <person name="Goker M."/>
            <person name="Tindall B.J."/>
            <person name="Detter J.C."/>
            <person name="Woyke T."/>
            <person name="Bristow J."/>
            <person name="Eisen J.A."/>
            <person name="Markowitz V."/>
            <person name="Hugenholtz P."/>
            <person name="Klenk H.P."/>
            <person name="Kyrpides N.C."/>
        </authorList>
    </citation>
    <scope>NUCLEOTIDE SEQUENCE [LARGE SCALE GENOMIC DNA]</scope>
    <source>
        <strain evidence="13">DSM 17132 / JCM 16389 / KACC 11308 / NBRC 106382 / 4M15</strain>
    </source>
</reference>
<feature type="binding site" evidence="7 9">
    <location>
        <begin position="62"/>
        <end position="67"/>
    </location>
    <ligand>
        <name>FMN</name>
        <dbReference type="ChEBI" id="CHEBI:58210"/>
    </ligand>
</feature>
<feature type="binding site" evidence="7 8">
    <location>
        <position position="132"/>
    </location>
    <ligand>
        <name>substrate</name>
    </ligand>
</feature>